<dbReference type="RefSeq" id="WP_186504420.1">
    <property type="nucleotide sequence ID" value="NZ_JACOGK010000045.1"/>
</dbReference>
<evidence type="ECO:0000313" key="4">
    <source>
        <dbReference type="Proteomes" id="UP000606870"/>
    </source>
</evidence>
<name>A0ABR6VL83_9FIRM</name>
<dbReference type="PANTHER" id="PTHR21198:SF7">
    <property type="entry name" value="ASPARTATE-GLUTAMATE RACEMASE FAMILY"/>
    <property type="match status" value="1"/>
</dbReference>
<reference evidence="3 4" key="1">
    <citation type="submission" date="2020-08" db="EMBL/GenBank/DDBJ databases">
        <authorList>
            <person name="Liu C."/>
            <person name="Sun Q."/>
        </authorList>
    </citation>
    <scope>NUCLEOTIDE SEQUENCE [LARGE SCALE GENOMIC DNA]</scope>
    <source>
        <strain evidence="3 4">NSJ-59</strain>
    </source>
</reference>
<protein>
    <submittedName>
        <fullName evidence="3">Amino acid racemase</fullName>
        <ecNumber evidence="3">5.1.1.-</ecNumber>
    </submittedName>
</protein>
<dbReference type="GO" id="GO:0016853">
    <property type="term" value="F:isomerase activity"/>
    <property type="evidence" value="ECO:0007669"/>
    <property type="project" value="UniProtKB-KW"/>
</dbReference>
<evidence type="ECO:0000256" key="1">
    <source>
        <dbReference type="ARBA" id="ARBA00007847"/>
    </source>
</evidence>
<proteinExistence type="inferred from homology"/>
<accession>A0ABR6VL83</accession>
<comment type="caution">
    <text evidence="3">The sequence shown here is derived from an EMBL/GenBank/DDBJ whole genome shotgun (WGS) entry which is preliminary data.</text>
</comment>
<gene>
    <name evidence="3" type="ORF">H8J70_11415</name>
</gene>
<dbReference type="EMBL" id="JACOGK010000045">
    <property type="protein sequence ID" value="MBC3537848.1"/>
    <property type="molecule type" value="Genomic_DNA"/>
</dbReference>
<dbReference type="PANTHER" id="PTHR21198">
    <property type="entry name" value="GLUTAMATE RACEMASE"/>
    <property type="match status" value="1"/>
</dbReference>
<evidence type="ECO:0000313" key="3">
    <source>
        <dbReference type="EMBL" id="MBC3537848.1"/>
    </source>
</evidence>
<organism evidence="3 4">
    <name type="scientific">Megasphaera hominis</name>
    <dbReference type="NCBI Taxonomy" id="159836"/>
    <lineage>
        <taxon>Bacteria</taxon>
        <taxon>Bacillati</taxon>
        <taxon>Bacillota</taxon>
        <taxon>Negativicutes</taxon>
        <taxon>Veillonellales</taxon>
        <taxon>Veillonellaceae</taxon>
        <taxon>Megasphaera</taxon>
    </lineage>
</organism>
<evidence type="ECO:0000256" key="2">
    <source>
        <dbReference type="ARBA" id="ARBA00023235"/>
    </source>
</evidence>
<keyword evidence="2 3" id="KW-0413">Isomerase</keyword>
<comment type="similarity">
    <text evidence="1">Belongs to the aspartate/glutamate racemases family.</text>
</comment>
<dbReference type="InterPro" id="IPR033134">
    <property type="entry name" value="Asp/Glu_racemase_AS_2"/>
</dbReference>
<dbReference type="Pfam" id="PF01177">
    <property type="entry name" value="Asp_Glu_race"/>
    <property type="match status" value="1"/>
</dbReference>
<dbReference type="PROSITE" id="PS00924">
    <property type="entry name" value="ASP_GLU_RACEMASE_2"/>
    <property type="match status" value="1"/>
</dbReference>
<dbReference type="EC" id="5.1.1.-" evidence="3"/>
<dbReference type="SUPFAM" id="SSF53681">
    <property type="entry name" value="Aspartate/glutamate racemase"/>
    <property type="match status" value="2"/>
</dbReference>
<dbReference type="Gene3D" id="3.40.50.1860">
    <property type="match status" value="2"/>
</dbReference>
<dbReference type="InterPro" id="IPR001920">
    <property type="entry name" value="Asp/Glu_race"/>
</dbReference>
<dbReference type="NCBIfam" id="TIGR00035">
    <property type="entry name" value="asp_race"/>
    <property type="match status" value="1"/>
</dbReference>
<dbReference type="InterPro" id="IPR015942">
    <property type="entry name" value="Asp/Glu/hydantoin_racemase"/>
</dbReference>
<sequence length="232" mass="25777">MKKIGLIGGTGPESTIMYYRELEYGVQKQLQKPVFPPMVIESLSVFQVLEYCAEQDYEGLTRYLLQGICNLAAAGAEYGAFTGITPHVVFDDVAAKSPIPLVSMVETAGDEAEKSQCKRVGLLGTLPTMEGDFFQRAFAKRGICTVTPHQDERLYIADKIKTELEYGQVVPATQKRMVEIAEGMITEHHLDAIVLGCTELPLIFDQVTLPVPALDMMRLHIQALIQLILREE</sequence>
<dbReference type="InterPro" id="IPR004380">
    <property type="entry name" value="Asp_race"/>
</dbReference>
<keyword evidence="4" id="KW-1185">Reference proteome</keyword>
<dbReference type="Proteomes" id="UP000606870">
    <property type="component" value="Unassembled WGS sequence"/>
</dbReference>